<dbReference type="PROSITE" id="PS00065">
    <property type="entry name" value="D_2_HYDROXYACID_DH_1"/>
    <property type="match status" value="1"/>
</dbReference>
<dbReference type="Gene3D" id="3.30.70.260">
    <property type="match status" value="1"/>
</dbReference>
<dbReference type="SUPFAM" id="SSF55021">
    <property type="entry name" value="ACT-like"/>
    <property type="match status" value="1"/>
</dbReference>
<dbReference type="Pfam" id="PF02826">
    <property type="entry name" value="2-Hacid_dh_C"/>
    <property type="match status" value="1"/>
</dbReference>
<evidence type="ECO:0000313" key="7">
    <source>
        <dbReference type="EMBL" id="TCW34023.1"/>
    </source>
</evidence>
<accession>A0A4R4A5J2</accession>
<comment type="similarity">
    <text evidence="4">Belongs to the D-isomer specific 2-hydroxyacid dehydrogenase family.</text>
</comment>
<dbReference type="Gene3D" id="3.40.50.720">
    <property type="entry name" value="NAD(P)-binding Rossmann-like Domain"/>
    <property type="match status" value="2"/>
</dbReference>
<dbReference type="RefSeq" id="WP_123139789.1">
    <property type="nucleotide sequence ID" value="NZ_NRRH01000024.1"/>
</dbReference>
<keyword evidence="2" id="KW-0520">NAD</keyword>
<name>A0A4R4A5J2_MARGR</name>
<dbReference type="GO" id="GO:0051287">
    <property type="term" value="F:NAD binding"/>
    <property type="evidence" value="ECO:0007669"/>
    <property type="project" value="InterPro"/>
</dbReference>
<dbReference type="PANTHER" id="PTHR42938:SF47">
    <property type="entry name" value="HYDROXYPYRUVATE REDUCTASE"/>
    <property type="match status" value="1"/>
</dbReference>
<dbReference type="Proteomes" id="UP000295247">
    <property type="component" value="Unassembled WGS sequence"/>
</dbReference>
<organism evidence="7 8">
    <name type="scientific">Marichromatium gracile</name>
    <name type="common">Chromatium gracile</name>
    <dbReference type="NCBI Taxonomy" id="1048"/>
    <lineage>
        <taxon>Bacteria</taxon>
        <taxon>Pseudomonadati</taxon>
        <taxon>Pseudomonadota</taxon>
        <taxon>Gammaproteobacteria</taxon>
        <taxon>Chromatiales</taxon>
        <taxon>Chromatiaceae</taxon>
        <taxon>Marichromatium</taxon>
    </lineage>
</organism>
<protein>
    <submittedName>
        <fullName evidence="7">D-3-phosphoglycerate dehydrogenase</fullName>
    </submittedName>
</protein>
<sequence>MFRIQTLNQIAVAGLERLPREHYEVASEIVHPDAILLRSAPLQAAAVPSSVRAVGRAGAGTNNIPVAALTARGVAVFNTPGANANAVKELVLAALLIGSRNIAQALRFVEGLDGDDAAIQQAVEQGKRAFVGFELPGRTLGVIGLGAIGVKVANAARALGMRVIGYDPTITVARAWQLEHDVEAAHSVDEVLARADCVTLHVPLTEDTRHLIDATRIRGMRHGALLLNFSRRGIVDDAAVLAALDEGRLHGYCCDFPNNQLKAHPQVVVLPHLGASTREAEDNCAVMVAEQLRDYLENGNVTHSVNFPEIVLPRNGGARISIVNNNVPNMVGQISTHLGTAGLNILDMLNRSRETIAVTLIDVDRRCPPETLAALAAIDGVCSARALDPLPEAC</sequence>
<comment type="caution">
    <text evidence="7">The sequence shown here is derived from an EMBL/GenBank/DDBJ whole genome shotgun (WGS) entry which is preliminary data.</text>
</comment>
<evidence type="ECO:0000313" key="8">
    <source>
        <dbReference type="Proteomes" id="UP000295247"/>
    </source>
</evidence>
<dbReference type="InterPro" id="IPR045865">
    <property type="entry name" value="ACT-like_dom_sf"/>
</dbReference>
<dbReference type="InterPro" id="IPR006139">
    <property type="entry name" value="D-isomer_2_OHA_DH_cat_dom"/>
</dbReference>
<reference evidence="7 8" key="1">
    <citation type="submission" date="2019-03" db="EMBL/GenBank/DDBJ databases">
        <title>Genomic Encyclopedia of Type Strains, Phase IV (KMG-IV): sequencing the most valuable type-strain genomes for metagenomic binning, comparative biology and taxonomic classification.</title>
        <authorList>
            <person name="Goeker M."/>
        </authorList>
    </citation>
    <scope>NUCLEOTIDE SEQUENCE [LARGE SCALE GENOMIC DNA]</scope>
    <source>
        <strain evidence="7 8">DSM 203</strain>
    </source>
</reference>
<dbReference type="InterPro" id="IPR029752">
    <property type="entry name" value="D-isomer_DH_CS1"/>
</dbReference>
<keyword evidence="1 4" id="KW-0560">Oxidoreductase</keyword>
<evidence type="ECO:0000256" key="3">
    <source>
        <dbReference type="ARBA" id="ARBA00029440"/>
    </source>
</evidence>
<evidence type="ECO:0000256" key="4">
    <source>
        <dbReference type="RuleBase" id="RU003719"/>
    </source>
</evidence>
<comment type="pathway">
    <text evidence="3">Amino-acid biosynthesis.</text>
</comment>
<proteinExistence type="inferred from homology"/>
<dbReference type="SUPFAM" id="SSF52283">
    <property type="entry name" value="Formate/glycerate dehydrogenase catalytic domain-like"/>
    <property type="match status" value="1"/>
</dbReference>
<feature type="domain" description="D-isomer specific 2-hydroxyacid dehydrogenase NAD-binding" evidence="6">
    <location>
        <begin position="111"/>
        <end position="274"/>
    </location>
</feature>
<evidence type="ECO:0000256" key="2">
    <source>
        <dbReference type="ARBA" id="ARBA00023027"/>
    </source>
</evidence>
<evidence type="ECO:0000256" key="1">
    <source>
        <dbReference type="ARBA" id="ARBA00023002"/>
    </source>
</evidence>
<evidence type="ECO:0000259" key="5">
    <source>
        <dbReference type="Pfam" id="PF00389"/>
    </source>
</evidence>
<dbReference type="EMBL" id="SMDC01000013">
    <property type="protein sequence ID" value="TCW34023.1"/>
    <property type="molecule type" value="Genomic_DNA"/>
</dbReference>
<gene>
    <name evidence="7" type="ORF">EDC29_1136</name>
</gene>
<dbReference type="CDD" id="cd12174">
    <property type="entry name" value="PGDH_like_3"/>
    <property type="match status" value="1"/>
</dbReference>
<dbReference type="InterPro" id="IPR036291">
    <property type="entry name" value="NAD(P)-bd_dom_sf"/>
</dbReference>
<dbReference type="Pfam" id="PF00389">
    <property type="entry name" value="2-Hacid_dh"/>
    <property type="match status" value="1"/>
</dbReference>
<feature type="domain" description="D-isomer specific 2-hydroxyacid dehydrogenase catalytic" evidence="5">
    <location>
        <begin position="24"/>
        <end position="306"/>
    </location>
</feature>
<dbReference type="InterPro" id="IPR006140">
    <property type="entry name" value="D-isomer_DH_NAD-bd"/>
</dbReference>
<dbReference type="PANTHER" id="PTHR42938">
    <property type="entry name" value="FORMATE DEHYDROGENASE 1"/>
    <property type="match status" value="1"/>
</dbReference>
<dbReference type="AlphaFoldDB" id="A0A4R4A5J2"/>
<dbReference type="GO" id="GO:0016616">
    <property type="term" value="F:oxidoreductase activity, acting on the CH-OH group of donors, NAD or NADP as acceptor"/>
    <property type="evidence" value="ECO:0007669"/>
    <property type="project" value="InterPro"/>
</dbReference>
<evidence type="ECO:0000259" key="6">
    <source>
        <dbReference type="Pfam" id="PF02826"/>
    </source>
</evidence>
<dbReference type="SUPFAM" id="SSF51735">
    <property type="entry name" value="NAD(P)-binding Rossmann-fold domains"/>
    <property type="match status" value="1"/>
</dbReference>